<name>A0A4Y7TSL8_COPMI</name>
<sequence length="591" mass="65389">MDSTIAPTPQNRSGAPPLRNFTSAQRTHIQSKLPEFIAYLTEANPGVRDYDKGTSNWMSSTAKMIMGHDLFEASALNGRSPDVVEKEIRTFFRNWKNNTYKKSLPNTAASTSPSTVSSPATQRALSDAIRGLVILEGDLSPKDLFFREKPQEYSRAYQEVKATVPKGTHACVISQKAKKRAWEDADQEHWAQRKRGMELDVASNQEVWPVYLREAIQQNLDRGIVGSALVGIMYAMRTETEGMQHRILYAGYDSTAQSEIAHKPQAHGDIIKQWVQHSEFHLPYLKSPSIYQFELDEESKRPLLPLLDLADPNLALGQISEVLTRYLAALWDHGYPAENTMPTLPWVALAQDPAGHYDVGVFAFSSLIGNPAPCRPADAPGLYEDIARYQVAGTPFRFFTKEEYLLRAKDAAQRIIEEAETGEEVDAEERGRQQSVEKPAQPAGIQSGEGLASDTASAVVDAISHTLPLGKSVDSEAAPPPPPPPADENPAAFPHQDKVPRSPPRSPDQPSKKGKKNSTSKRKTMGNTTNTTKGGTDVPMRESARSRKQVDFGLQLVAQGQRSPKGQRAAWEYDSTRDVENHGPTKRARLD</sequence>
<feature type="region of interest" description="Disordered" evidence="1">
    <location>
        <begin position="469"/>
        <end position="591"/>
    </location>
</feature>
<feature type="region of interest" description="Disordered" evidence="1">
    <location>
        <begin position="418"/>
        <end position="453"/>
    </location>
</feature>
<feature type="compositionally biased region" description="Pro residues" evidence="1">
    <location>
        <begin position="478"/>
        <end position="487"/>
    </location>
</feature>
<feature type="compositionally biased region" description="Acidic residues" evidence="1">
    <location>
        <begin position="418"/>
        <end position="427"/>
    </location>
</feature>
<accession>A0A4Y7TSL8</accession>
<dbReference type="Proteomes" id="UP000298030">
    <property type="component" value="Unassembled WGS sequence"/>
</dbReference>
<keyword evidence="3" id="KW-1185">Reference proteome</keyword>
<protein>
    <submittedName>
        <fullName evidence="2">Uncharacterized protein</fullName>
    </submittedName>
</protein>
<feature type="compositionally biased region" description="Low complexity" evidence="1">
    <location>
        <begin position="525"/>
        <end position="536"/>
    </location>
</feature>
<evidence type="ECO:0000256" key="1">
    <source>
        <dbReference type="SAM" id="MobiDB-lite"/>
    </source>
</evidence>
<dbReference type="EMBL" id="QPFP01000004">
    <property type="protein sequence ID" value="TEB37187.1"/>
    <property type="molecule type" value="Genomic_DNA"/>
</dbReference>
<evidence type="ECO:0000313" key="3">
    <source>
        <dbReference type="Proteomes" id="UP000298030"/>
    </source>
</evidence>
<feature type="compositionally biased region" description="Basic and acidic residues" evidence="1">
    <location>
        <begin position="574"/>
        <end position="591"/>
    </location>
</feature>
<organism evidence="2 3">
    <name type="scientific">Coprinellus micaceus</name>
    <name type="common">Glistening ink-cap mushroom</name>
    <name type="synonym">Coprinus micaceus</name>
    <dbReference type="NCBI Taxonomy" id="71717"/>
    <lineage>
        <taxon>Eukaryota</taxon>
        <taxon>Fungi</taxon>
        <taxon>Dikarya</taxon>
        <taxon>Basidiomycota</taxon>
        <taxon>Agaricomycotina</taxon>
        <taxon>Agaricomycetes</taxon>
        <taxon>Agaricomycetidae</taxon>
        <taxon>Agaricales</taxon>
        <taxon>Agaricineae</taxon>
        <taxon>Psathyrellaceae</taxon>
        <taxon>Coprinellus</taxon>
    </lineage>
</organism>
<comment type="caution">
    <text evidence="2">The sequence shown here is derived from an EMBL/GenBank/DDBJ whole genome shotgun (WGS) entry which is preliminary data.</text>
</comment>
<dbReference type="STRING" id="71717.A0A4Y7TSL8"/>
<proteinExistence type="predicted"/>
<gene>
    <name evidence="2" type="ORF">FA13DRAFT_1786379</name>
</gene>
<reference evidence="2 3" key="1">
    <citation type="journal article" date="2019" name="Nat. Ecol. Evol.">
        <title>Megaphylogeny resolves global patterns of mushroom evolution.</title>
        <authorList>
            <person name="Varga T."/>
            <person name="Krizsan K."/>
            <person name="Foldi C."/>
            <person name="Dima B."/>
            <person name="Sanchez-Garcia M."/>
            <person name="Sanchez-Ramirez S."/>
            <person name="Szollosi G.J."/>
            <person name="Szarkandi J.G."/>
            <person name="Papp V."/>
            <person name="Albert L."/>
            <person name="Andreopoulos W."/>
            <person name="Angelini C."/>
            <person name="Antonin V."/>
            <person name="Barry K.W."/>
            <person name="Bougher N.L."/>
            <person name="Buchanan P."/>
            <person name="Buyck B."/>
            <person name="Bense V."/>
            <person name="Catcheside P."/>
            <person name="Chovatia M."/>
            <person name="Cooper J."/>
            <person name="Damon W."/>
            <person name="Desjardin D."/>
            <person name="Finy P."/>
            <person name="Geml J."/>
            <person name="Haridas S."/>
            <person name="Hughes K."/>
            <person name="Justo A."/>
            <person name="Karasinski D."/>
            <person name="Kautmanova I."/>
            <person name="Kiss B."/>
            <person name="Kocsube S."/>
            <person name="Kotiranta H."/>
            <person name="LaButti K.M."/>
            <person name="Lechner B.E."/>
            <person name="Liimatainen K."/>
            <person name="Lipzen A."/>
            <person name="Lukacs Z."/>
            <person name="Mihaltcheva S."/>
            <person name="Morgado L.N."/>
            <person name="Niskanen T."/>
            <person name="Noordeloos M.E."/>
            <person name="Ohm R.A."/>
            <person name="Ortiz-Santana B."/>
            <person name="Ovrebo C."/>
            <person name="Racz N."/>
            <person name="Riley R."/>
            <person name="Savchenko A."/>
            <person name="Shiryaev A."/>
            <person name="Soop K."/>
            <person name="Spirin V."/>
            <person name="Szebenyi C."/>
            <person name="Tomsovsky M."/>
            <person name="Tulloss R.E."/>
            <person name="Uehling J."/>
            <person name="Grigoriev I.V."/>
            <person name="Vagvolgyi C."/>
            <person name="Papp T."/>
            <person name="Martin F.M."/>
            <person name="Miettinen O."/>
            <person name="Hibbett D.S."/>
            <person name="Nagy L.G."/>
        </authorList>
    </citation>
    <scope>NUCLEOTIDE SEQUENCE [LARGE SCALE GENOMIC DNA]</scope>
    <source>
        <strain evidence="2 3">FP101781</strain>
    </source>
</reference>
<dbReference type="OrthoDB" id="3063186at2759"/>
<feature type="compositionally biased region" description="Basic residues" evidence="1">
    <location>
        <begin position="512"/>
        <end position="524"/>
    </location>
</feature>
<dbReference type="AlphaFoldDB" id="A0A4Y7TSL8"/>
<feature type="compositionally biased region" description="Basic and acidic residues" evidence="1">
    <location>
        <begin position="539"/>
        <end position="550"/>
    </location>
</feature>
<evidence type="ECO:0000313" key="2">
    <source>
        <dbReference type="EMBL" id="TEB37187.1"/>
    </source>
</evidence>